<dbReference type="GeneID" id="20525345"/>
<keyword evidence="3" id="KW-0813">Transport</keyword>
<keyword evidence="4 10" id="KW-0812">Transmembrane</keyword>
<dbReference type="Gene3D" id="1.20.5.820">
    <property type="entry name" value="Preprotein translocase SecE subunit"/>
    <property type="match status" value="1"/>
</dbReference>
<evidence type="ECO:0000256" key="3">
    <source>
        <dbReference type="ARBA" id="ARBA00022448"/>
    </source>
</evidence>
<dbReference type="OrthoDB" id="2401875at2759"/>
<dbReference type="STRING" id="691883.A0A058ZFE5"/>
<evidence type="ECO:0000256" key="8">
    <source>
        <dbReference type="ARBA" id="ARBA00023010"/>
    </source>
</evidence>
<sequence>MDHLEPYFDAPRQFYLDSQRLIRSCTKPTREEYISMTQAVAIGFLVMGFIGYIVKLVHIPINNVIVGA</sequence>
<dbReference type="PANTHER" id="PTHR12309">
    <property type="entry name" value="SEC61 GAMMA SUBUNIT"/>
    <property type="match status" value="1"/>
</dbReference>
<dbReference type="NCBIfam" id="TIGR00327">
    <property type="entry name" value="secE_euk_arch"/>
    <property type="match status" value="1"/>
</dbReference>
<dbReference type="GO" id="GO:0006886">
    <property type="term" value="P:intracellular protein transport"/>
    <property type="evidence" value="ECO:0007669"/>
    <property type="project" value="InterPro"/>
</dbReference>
<keyword evidence="6" id="KW-0653">Protein transport</keyword>
<dbReference type="InterPro" id="IPR023391">
    <property type="entry name" value="Prot_translocase_SecE_dom_sf"/>
</dbReference>
<keyword evidence="7 10" id="KW-1133">Transmembrane helix</keyword>
<evidence type="ECO:0000256" key="7">
    <source>
        <dbReference type="ARBA" id="ARBA00022989"/>
    </source>
</evidence>
<dbReference type="RefSeq" id="XP_009492775.1">
    <property type="nucleotide sequence ID" value="XM_009494500.1"/>
</dbReference>
<gene>
    <name evidence="11" type="ORF">H696_00620</name>
</gene>
<keyword evidence="5" id="KW-0256">Endoplasmic reticulum</keyword>
<proteinExistence type="inferred from homology"/>
<reference evidence="11" key="1">
    <citation type="submission" date="2013-04" db="EMBL/GenBank/DDBJ databases">
        <title>The Genome Sequence of Fonticula alba ATCC 38817.</title>
        <authorList>
            <consortium name="The Broad Institute Genomics Platform"/>
            <person name="Russ C."/>
            <person name="Cuomo C."/>
            <person name="Burger G."/>
            <person name="Gray M.W."/>
            <person name="Holland P.W.H."/>
            <person name="King N."/>
            <person name="Lang F.B.F."/>
            <person name="Roger A.J."/>
            <person name="Ruiz-Trillo I."/>
            <person name="Brown M."/>
            <person name="Walker B."/>
            <person name="Young S."/>
            <person name="Zeng Q."/>
            <person name="Gargeya S."/>
            <person name="Fitzgerald M."/>
            <person name="Haas B."/>
            <person name="Abouelleil A."/>
            <person name="Allen A.W."/>
            <person name="Alvarado L."/>
            <person name="Arachchi H.M."/>
            <person name="Berlin A.M."/>
            <person name="Chapman S.B."/>
            <person name="Gainer-Dewar J."/>
            <person name="Goldberg J."/>
            <person name="Griggs A."/>
            <person name="Gujja S."/>
            <person name="Hansen M."/>
            <person name="Howarth C."/>
            <person name="Imamovic A."/>
            <person name="Ireland A."/>
            <person name="Larimer J."/>
            <person name="McCowan C."/>
            <person name="Murphy C."/>
            <person name="Pearson M."/>
            <person name="Poon T.W."/>
            <person name="Priest M."/>
            <person name="Roberts A."/>
            <person name="Saif S."/>
            <person name="Shea T."/>
            <person name="Sisk P."/>
            <person name="Sykes S."/>
            <person name="Wortman J."/>
            <person name="Nusbaum C."/>
            <person name="Birren B."/>
        </authorList>
    </citation>
    <scope>NUCLEOTIDE SEQUENCE [LARGE SCALE GENOMIC DNA]</scope>
    <source>
        <strain evidence="11">ATCC 38817</strain>
    </source>
</reference>
<protein>
    <submittedName>
        <fullName evidence="11">Protein translocase SEC61 complex gamma subunit</fullName>
    </submittedName>
</protein>
<evidence type="ECO:0000256" key="2">
    <source>
        <dbReference type="ARBA" id="ARBA00008274"/>
    </source>
</evidence>
<dbReference type="AlphaFoldDB" id="A0A058ZFE5"/>
<dbReference type="GO" id="GO:0006605">
    <property type="term" value="P:protein targeting"/>
    <property type="evidence" value="ECO:0007669"/>
    <property type="project" value="InterPro"/>
</dbReference>
<evidence type="ECO:0000313" key="12">
    <source>
        <dbReference type="Proteomes" id="UP000030693"/>
    </source>
</evidence>
<name>A0A058ZFE5_FONAL</name>
<evidence type="ECO:0000256" key="5">
    <source>
        <dbReference type="ARBA" id="ARBA00022824"/>
    </source>
</evidence>
<evidence type="ECO:0000313" key="11">
    <source>
        <dbReference type="EMBL" id="KCV73074.1"/>
    </source>
</evidence>
<dbReference type="SUPFAM" id="SSF103456">
    <property type="entry name" value="Preprotein translocase SecE subunit"/>
    <property type="match status" value="1"/>
</dbReference>
<evidence type="ECO:0000256" key="4">
    <source>
        <dbReference type="ARBA" id="ARBA00022692"/>
    </source>
</evidence>
<keyword evidence="8" id="KW-0811">Translocation</keyword>
<keyword evidence="12" id="KW-1185">Reference proteome</keyword>
<dbReference type="HAMAP" id="MF_00422">
    <property type="entry name" value="SecE"/>
    <property type="match status" value="1"/>
</dbReference>
<dbReference type="OMA" id="FATEYYA"/>
<comment type="subcellular location">
    <subcellularLocation>
        <location evidence="1">Endoplasmic reticulum membrane</location>
        <topology evidence="1">Single-pass membrane protein</topology>
    </subcellularLocation>
</comment>
<dbReference type="Pfam" id="PF00584">
    <property type="entry name" value="SecE"/>
    <property type="match status" value="1"/>
</dbReference>
<evidence type="ECO:0000256" key="10">
    <source>
        <dbReference type="SAM" id="Phobius"/>
    </source>
</evidence>
<dbReference type="GO" id="GO:0008320">
    <property type="term" value="F:protein transmembrane transporter activity"/>
    <property type="evidence" value="ECO:0007669"/>
    <property type="project" value="InterPro"/>
</dbReference>
<feature type="transmembrane region" description="Helical" evidence="10">
    <location>
        <begin position="33"/>
        <end position="54"/>
    </location>
</feature>
<organism evidence="11">
    <name type="scientific">Fonticula alba</name>
    <name type="common">Slime mold</name>
    <dbReference type="NCBI Taxonomy" id="691883"/>
    <lineage>
        <taxon>Eukaryota</taxon>
        <taxon>Rotosphaerida</taxon>
        <taxon>Fonticulaceae</taxon>
        <taxon>Fonticula</taxon>
    </lineage>
</organism>
<dbReference type="EMBL" id="KB932201">
    <property type="protein sequence ID" value="KCV73074.1"/>
    <property type="molecule type" value="Genomic_DNA"/>
</dbReference>
<comment type="similarity">
    <text evidence="2">Belongs to the SecE/SEC61-gamma family.</text>
</comment>
<dbReference type="InterPro" id="IPR001901">
    <property type="entry name" value="Translocase_SecE/Sec61-g"/>
</dbReference>
<dbReference type="eggNOG" id="KOG3498">
    <property type="taxonomic scope" value="Eukaryota"/>
</dbReference>
<evidence type="ECO:0000256" key="6">
    <source>
        <dbReference type="ARBA" id="ARBA00022927"/>
    </source>
</evidence>
<keyword evidence="9 10" id="KW-0472">Membrane</keyword>
<dbReference type="Proteomes" id="UP000030693">
    <property type="component" value="Unassembled WGS sequence"/>
</dbReference>
<dbReference type="InterPro" id="IPR008158">
    <property type="entry name" value="Translocase_Sec61-g"/>
</dbReference>
<accession>A0A058ZFE5</accession>
<dbReference type="GO" id="GO:0005789">
    <property type="term" value="C:endoplasmic reticulum membrane"/>
    <property type="evidence" value="ECO:0007669"/>
    <property type="project" value="UniProtKB-SubCell"/>
</dbReference>
<evidence type="ECO:0000256" key="9">
    <source>
        <dbReference type="ARBA" id="ARBA00023136"/>
    </source>
</evidence>
<evidence type="ECO:0000256" key="1">
    <source>
        <dbReference type="ARBA" id="ARBA00004389"/>
    </source>
</evidence>